<name>A0AAD9I6A6_9PEZI</name>
<accession>A0AAD9I6A6</accession>
<comment type="caution">
    <text evidence="2">The sequence shown here is derived from an EMBL/GenBank/DDBJ whole genome shotgun (WGS) entry which is preliminary data.</text>
</comment>
<evidence type="ECO:0000313" key="3">
    <source>
        <dbReference type="Proteomes" id="UP001217918"/>
    </source>
</evidence>
<feature type="region of interest" description="Disordered" evidence="1">
    <location>
        <begin position="70"/>
        <end position="95"/>
    </location>
</feature>
<evidence type="ECO:0008006" key="4">
    <source>
        <dbReference type="Google" id="ProtNLM"/>
    </source>
</evidence>
<reference evidence="2" key="1">
    <citation type="journal article" date="2023" name="Mol. Plant Microbe Interact.">
        <title>Elucidating the Obligate Nature and Biological Capacity of an Invasive Fungal Corn Pathogen.</title>
        <authorList>
            <person name="MacCready J.S."/>
            <person name="Roggenkamp E.M."/>
            <person name="Gdanetz K."/>
            <person name="Chilvers M.I."/>
        </authorList>
    </citation>
    <scope>NUCLEOTIDE SEQUENCE</scope>
    <source>
        <strain evidence="2">PM02</strain>
    </source>
</reference>
<sequence>MSFGYFFPIRSKYRQDHTIVHDVLIVGGGPCGLAVAARLREKAPAALFTDAEASRFTWIRAHLRRASIKDQKTGKVRQAPSGESGETSVPDGPTIHVLDEESGTWMARWKRYFETFGISQLRSPMFWHIDPQDRDALLSWSHFQGREGELRELKHCVGSDLSKHARKKRLRARHTDDNVVSERERLDYFTPSQSLFLDHCSHVAQRYGLDADGTIEKARVIDITYDFADQLPGADPSEKIFTVTTDTGDVHYARIVVLAIGPANKPNIPPSIVQKLGASGGGRPPQMCHSMNMHAFPDAVVTRRITAGRDTNILIVGGGLTSAQLADLAIRRGVRNVWLVTRGPWRTRLFDVDLEWMGKFRNRQHAMYWLLDSDRERCQAYRDARAGGSIPGYYYKILQQHEKAGRLHMRSFTSIDASDAHMVFDDHAGAWTVRTSPPIPGMPQMDYIYLATGIQSDAKTLPFLQSMQMTYPIDFECGFPCLTDNLMWAKDVPLFFNGRMAALRVGPAAPNLGGSRAGAERIAWQIESLLEKRQDEIGQRAKERLAYFTGDGNQYDCLVPLAETTA</sequence>
<organism evidence="2 3">
    <name type="scientific">Phyllachora maydis</name>
    <dbReference type="NCBI Taxonomy" id="1825666"/>
    <lineage>
        <taxon>Eukaryota</taxon>
        <taxon>Fungi</taxon>
        <taxon>Dikarya</taxon>
        <taxon>Ascomycota</taxon>
        <taxon>Pezizomycotina</taxon>
        <taxon>Sordariomycetes</taxon>
        <taxon>Sordariomycetidae</taxon>
        <taxon>Phyllachorales</taxon>
        <taxon>Phyllachoraceae</taxon>
        <taxon>Phyllachora</taxon>
    </lineage>
</organism>
<evidence type="ECO:0000256" key="1">
    <source>
        <dbReference type="SAM" id="MobiDB-lite"/>
    </source>
</evidence>
<proteinExistence type="predicted"/>
<keyword evidence="3" id="KW-1185">Reference proteome</keyword>
<gene>
    <name evidence="2" type="ORF">P8C59_005529</name>
</gene>
<dbReference type="PANTHER" id="PTHR38663">
    <property type="match status" value="1"/>
</dbReference>
<dbReference type="PRINTS" id="PR00420">
    <property type="entry name" value="RNGMNOXGNASE"/>
</dbReference>
<dbReference type="AlphaFoldDB" id="A0AAD9I6A6"/>
<dbReference type="InterPro" id="IPR036188">
    <property type="entry name" value="FAD/NAD-bd_sf"/>
</dbReference>
<evidence type="ECO:0000313" key="2">
    <source>
        <dbReference type="EMBL" id="KAK2071077.1"/>
    </source>
</evidence>
<dbReference type="Proteomes" id="UP001217918">
    <property type="component" value="Unassembled WGS sequence"/>
</dbReference>
<dbReference type="Gene3D" id="3.50.50.60">
    <property type="entry name" value="FAD/NAD(P)-binding domain"/>
    <property type="match status" value="2"/>
</dbReference>
<dbReference type="EMBL" id="JAQQPM010000004">
    <property type="protein sequence ID" value="KAK2071077.1"/>
    <property type="molecule type" value="Genomic_DNA"/>
</dbReference>
<dbReference type="PANTHER" id="PTHR38663:SF1">
    <property type="entry name" value="L-ORNITHINE N(5)-MONOOXYGENASE"/>
    <property type="match status" value="1"/>
</dbReference>
<dbReference type="SUPFAM" id="SSF51905">
    <property type="entry name" value="FAD/NAD(P)-binding domain"/>
    <property type="match status" value="2"/>
</dbReference>
<protein>
    <recommendedName>
        <fullName evidence="4">L-ornithine N(5)-oxygenase</fullName>
    </recommendedName>
</protein>